<organism evidence="2 3">
    <name type="scientific">Austropuccinia psidii MF-1</name>
    <dbReference type="NCBI Taxonomy" id="1389203"/>
    <lineage>
        <taxon>Eukaryota</taxon>
        <taxon>Fungi</taxon>
        <taxon>Dikarya</taxon>
        <taxon>Basidiomycota</taxon>
        <taxon>Pucciniomycotina</taxon>
        <taxon>Pucciniomycetes</taxon>
        <taxon>Pucciniales</taxon>
        <taxon>Sphaerophragmiaceae</taxon>
        <taxon>Austropuccinia</taxon>
    </lineage>
</organism>
<evidence type="ECO:0000313" key="2">
    <source>
        <dbReference type="EMBL" id="MBW0524362.1"/>
    </source>
</evidence>
<accession>A0A9Q3EQT7</accession>
<keyword evidence="3" id="KW-1185">Reference proteome</keyword>
<name>A0A9Q3EQT7_9BASI</name>
<reference evidence="2" key="1">
    <citation type="submission" date="2021-03" db="EMBL/GenBank/DDBJ databases">
        <title>Draft genome sequence of rust myrtle Austropuccinia psidii MF-1, a brazilian biotype.</title>
        <authorList>
            <person name="Quecine M.C."/>
            <person name="Pachon D.M.R."/>
            <person name="Bonatelli M.L."/>
            <person name="Correr F.H."/>
            <person name="Franceschini L.M."/>
            <person name="Leite T.F."/>
            <person name="Margarido G.R.A."/>
            <person name="Almeida C.A."/>
            <person name="Ferrarezi J.A."/>
            <person name="Labate C.A."/>
        </authorList>
    </citation>
    <scope>NUCLEOTIDE SEQUENCE</scope>
    <source>
        <strain evidence="2">MF-1</strain>
    </source>
</reference>
<feature type="region of interest" description="Disordered" evidence="1">
    <location>
        <begin position="206"/>
        <end position="263"/>
    </location>
</feature>
<comment type="caution">
    <text evidence="2">The sequence shown here is derived from an EMBL/GenBank/DDBJ whole genome shotgun (WGS) entry which is preliminary data.</text>
</comment>
<feature type="compositionally biased region" description="Polar residues" evidence="1">
    <location>
        <begin position="251"/>
        <end position="263"/>
    </location>
</feature>
<gene>
    <name evidence="2" type="ORF">O181_064077</name>
</gene>
<dbReference type="EMBL" id="AVOT02030998">
    <property type="protein sequence ID" value="MBW0524362.1"/>
    <property type="molecule type" value="Genomic_DNA"/>
</dbReference>
<dbReference type="Proteomes" id="UP000765509">
    <property type="component" value="Unassembled WGS sequence"/>
</dbReference>
<feature type="compositionally biased region" description="Basic and acidic residues" evidence="1">
    <location>
        <begin position="239"/>
        <end position="249"/>
    </location>
</feature>
<dbReference type="AlphaFoldDB" id="A0A9Q3EQT7"/>
<evidence type="ECO:0000313" key="3">
    <source>
        <dbReference type="Proteomes" id="UP000765509"/>
    </source>
</evidence>
<proteinExistence type="predicted"/>
<evidence type="ECO:0000256" key="1">
    <source>
        <dbReference type="SAM" id="MobiDB-lite"/>
    </source>
</evidence>
<sequence length="413" mass="45864">MSHLDGGIDSESSIEYVQTQSPLSPKIPLKTLIASSMNVSGLNIDVGNVMAQNSRTWSIPNISVTPIPPNPTNTQVHVSEGPGSTPEISSKANPQLKFSGEFLLNPGNNPVASQDPFGRSKQPTLNIPSGSQVHVGVEKRVDGGGRKRPLENVIWSGLSEGNTGLTLHQNMAPKGDSVQYQEPIEDRYGLYASSPLVHKEKVTGCHHPYASKPRTGHASSSREKIVDDEDENMSPTQSERNDEPRRDNFTAHAQGTQSNSEFTHPQMGLAQSMLEQSKARQQRSQACKAHHVAKRASQKEQQKWLRAELPDNVHGMRSAVHAHFLFLIKVRDKDFSSLPAPPSTEECEISIQAAGHLRYVPKDIFNELSTQVQSQGFRSYCKNELHKLGLKQFTWDYESSWQNMFNDFMSMVF</sequence>
<protein>
    <submittedName>
        <fullName evidence="2">Uncharacterized protein</fullName>
    </submittedName>
</protein>